<dbReference type="EMBL" id="CP155573">
    <property type="protein sequence ID" value="XFO65573.1"/>
    <property type="molecule type" value="Genomic_DNA"/>
</dbReference>
<gene>
    <name evidence="1" type="ORF">SPSIL_017130</name>
</gene>
<protein>
    <submittedName>
        <fullName evidence="1">Uncharacterized protein</fullName>
    </submittedName>
</protein>
<organism evidence="1 2">
    <name type="scientific">Sporomusa silvacetica DSM 10669</name>
    <dbReference type="NCBI Taxonomy" id="1123289"/>
    <lineage>
        <taxon>Bacteria</taxon>
        <taxon>Bacillati</taxon>
        <taxon>Bacillota</taxon>
        <taxon>Negativicutes</taxon>
        <taxon>Selenomonadales</taxon>
        <taxon>Sporomusaceae</taxon>
        <taxon>Sporomusa</taxon>
    </lineage>
</organism>
<evidence type="ECO:0000313" key="1">
    <source>
        <dbReference type="EMBL" id="XFO65573.1"/>
    </source>
</evidence>
<proteinExistence type="predicted"/>
<accession>A0ABZ3IJH9</accession>
<sequence>MHDSILVSPVGGEFLLTVNISGHCRTYSADSLEAAQKRAERLCYILDLSPSIIQYWKPKSTLKRQRTNTKKAISNYR</sequence>
<keyword evidence="2" id="KW-1185">Reference proteome</keyword>
<evidence type="ECO:0000313" key="2">
    <source>
        <dbReference type="Proteomes" id="UP000216752"/>
    </source>
</evidence>
<name>A0ABZ3IJH9_9FIRM</name>
<reference evidence="1" key="1">
    <citation type="submission" date="2024-05" db="EMBL/GenBank/DDBJ databases">
        <title>Isolation and characterization of Sporomusa carbonis sp. nov., a carboxydotrophic hydrogenogen in the genus of Sporomusa isolated from a charcoal burning pile.</title>
        <authorList>
            <person name="Boeer T."/>
            <person name="Rosenbaum F."/>
            <person name="Eysell L."/>
            <person name="Mueller V."/>
            <person name="Daniel R."/>
            <person name="Poehlein A."/>
        </authorList>
    </citation>
    <scope>NUCLEOTIDE SEQUENCE [LARGE SCALE GENOMIC DNA]</scope>
    <source>
        <strain evidence="1">DSM 10669</strain>
    </source>
</reference>
<dbReference type="Proteomes" id="UP000216752">
    <property type="component" value="Chromosome"/>
</dbReference>
<dbReference type="RefSeq" id="WP_094604952.1">
    <property type="nucleotide sequence ID" value="NZ_CP155573.1"/>
</dbReference>